<dbReference type="GO" id="GO:0016757">
    <property type="term" value="F:glycosyltransferase activity"/>
    <property type="evidence" value="ECO:0007669"/>
    <property type="project" value="UniProtKB-KW"/>
</dbReference>
<reference evidence="4 5" key="1">
    <citation type="journal article" date="2016" name="Nat. Commun.">
        <title>Extremotolerant tardigrade genome and improved radiotolerance of human cultured cells by tardigrade-unique protein.</title>
        <authorList>
            <person name="Hashimoto T."/>
            <person name="Horikawa D.D."/>
            <person name="Saito Y."/>
            <person name="Kuwahara H."/>
            <person name="Kozuka-Hata H."/>
            <person name="Shin-I T."/>
            <person name="Minakuchi Y."/>
            <person name="Ohishi K."/>
            <person name="Motoyama A."/>
            <person name="Aizu T."/>
            <person name="Enomoto A."/>
            <person name="Kondo K."/>
            <person name="Tanaka S."/>
            <person name="Hara Y."/>
            <person name="Koshikawa S."/>
            <person name="Sagara H."/>
            <person name="Miura T."/>
            <person name="Yokobori S."/>
            <person name="Miyagawa K."/>
            <person name="Suzuki Y."/>
            <person name="Kubo T."/>
            <person name="Oyama M."/>
            <person name="Kohara Y."/>
            <person name="Fujiyama A."/>
            <person name="Arakawa K."/>
            <person name="Katayama T."/>
            <person name="Toyoda A."/>
            <person name="Kunieda T."/>
        </authorList>
    </citation>
    <scope>NUCLEOTIDE SEQUENCE [LARGE SCALE GENOMIC DNA]</scope>
    <source>
        <strain evidence="4 5">YOKOZUNA-1</strain>
    </source>
</reference>
<feature type="domain" description="Glycosyl transferase family 1" evidence="2">
    <location>
        <begin position="181"/>
        <end position="306"/>
    </location>
</feature>
<dbReference type="OrthoDB" id="5789237at2759"/>
<dbReference type="SUPFAM" id="SSF53756">
    <property type="entry name" value="UDP-Glycosyltransferase/glycogen phosphorylase"/>
    <property type="match status" value="1"/>
</dbReference>
<evidence type="ECO:0000259" key="3">
    <source>
        <dbReference type="Pfam" id="PF13439"/>
    </source>
</evidence>
<dbReference type="AlphaFoldDB" id="A0A1D1UW86"/>
<dbReference type="InterPro" id="IPR001296">
    <property type="entry name" value="Glyco_trans_1"/>
</dbReference>
<sequence length="389" mass="43326">MKPGIRSLRIAQVAPLFESCPPQLYGGTERIVSYLTEELVKEGHQVTLFASGDSITEARLIPCVKTAIRLNPAIKIECIYSMLMFEKVLQMEDQFDIIHFHTDFLSFGLFRHLASKCITTIHGRCDIEDLPLVYAEYKDMKIVSISDNQRIPLLGIANFYATVYHGIPPLRFSLTPFNGGYLAFLGRISPEKRPDRAIEIAQKAGIKLRIAAKVDKADQEYYDREIKPMIDGNPLVEFIGEINQEQKSDFLGNAIALAFPIDWPEPFGIVMIEAMSCGTPVIAYPHGSVREVIDDGISGILVESIEEAVAAVPRAAAMDRRLVRKTFDDRFSVPNMAKNYIQLYEKMLHAKKLEDSTKTSTLIEQILSAADGGALPMSAINSAIKQQAA</sequence>
<keyword evidence="5" id="KW-1185">Reference proteome</keyword>
<dbReference type="STRING" id="947166.A0A1D1UW86"/>
<keyword evidence="1" id="KW-0328">Glycosyltransferase</keyword>
<protein>
    <recommendedName>
        <fullName evidence="6">Glycosyl transferase family 1 domain-containing protein</fullName>
    </recommendedName>
</protein>
<evidence type="ECO:0000259" key="2">
    <source>
        <dbReference type="Pfam" id="PF00534"/>
    </source>
</evidence>
<accession>A0A1D1UW86</accession>
<dbReference type="Gene3D" id="3.40.50.2000">
    <property type="entry name" value="Glycogen Phosphorylase B"/>
    <property type="match status" value="2"/>
</dbReference>
<evidence type="ECO:0000313" key="4">
    <source>
        <dbReference type="EMBL" id="GAU92810.1"/>
    </source>
</evidence>
<evidence type="ECO:0000256" key="1">
    <source>
        <dbReference type="ARBA" id="ARBA00022676"/>
    </source>
</evidence>
<dbReference type="InterPro" id="IPR050194">
    <property type="entry name" value="Glycosyltransferase_grp1"/>
</dbReference>
<name>A0A1D1UW86_RAMVA</name>
<proteinExistence type="predicted"/>
<keyword evidence="1" id="KW-0808">Transferase</keyword>
<evidence type="ECO:0008006" key="6">
    <source>
        <dbReference type="Google" id="ProtNLM"/>
    </source>
</evidence>
<dbReference type="Pfam" id="PF00534">
    <property type="entry name" value="Glycos_transf_1"/>
    <property type="match status" value="1"/>
</dbReference>
<dbReference type="Pfam" id="PF13439">
    <property type="entry name" value="Glyco_transf_4"/>
    <property type="match status" value="1"/>
</dbReference>
<dbReference type="InterPro" id="IPR028098">
    <property type="entry name" value="Glyco_trans_4-like_N"/>
</dbReference>
<comment type="caution">
    <text evidence="4">The sequence shown here is derived from an EMBL/GenBank/DDBJ whole genome shotgun (WGS) entry which is preliminary data.</text>
</comment>
<gene>
    <name evidence="4" type="primary">RvY_04843-1</name>
    <name evidence="4" type="synonym">RvY_04843.1</name>
    <name evidence="4" type="ORF">RvY_04843</name>
</gene>
<dbReference type="CDD" id="cd03802">
    <property type="entry name" value="GT4_AviGT4-like"/>
    <property type="match status" value="1"/>
</dbReference>
<dbReference type="Proteomes" id="UP000186922">
    <property type="component" value="Unassembled WGS sequence"/>
</dbReference>
<dbReference type="EMBL" id="BDGG01000002">
    <property type="protein sequence ID" value="GAU92810.1"/>
    <property type="molecule type" value="Genomic_DNA"/>
</dbReference>
<evidence type="ECO:0000313" key="5">
    <source>
        <dbReference type="Proteomes" id="UP000186922"/>
    </source>
</evidence>
<dbReference type="PANTHER" id="PTHR45947:SF3">
    <property type="entry name" value="SULFOQUINOVOSYL TRANSFERASE SQD2"/>
    <property type="match status" value="1"/>
</dbReference>
<organism evidence="4 5">
    <name type="scientific">Ramazzottius varieornatus</name>
    <name type="common">Water bear</name>
    <name type="synonym">Tardigrade</name>
    <dbReference type="NCBI Taxonomy" id="947166"/>
    <lineage>
        <taxon>Eukaryota</taxon>
        <taxon>Metazoa</taxon>
        <taxon>Ecdysozoa</taxon>
        <taxon>Tardigrada</taxon>
        <taxon>Eutardigrada</taxon>
        <taxon>Parachela</taxon>
        <taxon>Hypsibioidea</taxon>
        <taxon>Ramazzottiidae</taxon>
        <taxon>Ramazzottius</taxon>
    </lineage>
</organism>
<dbReference type="PANTHER" id="PTHR45947">
    <property type="entry name" value="SULFOQUINOVOSYL TRANSFERASE SQD2"/>
    <property type="match status" value="1"/>
</dbReference>
<feature type="domain" description="Glycosyltransferase subfamily 4-like N-terminal" evidence="3">
    <location>
        <begin position="25"/>
        <end position="126"/>
    </location>
</feature>